<comment type="caution">
    <text evidence="1">The sequence shown here is derived from an EMBL/GenBank/DDBJ whole genome shotgun (WGS) entry which is preliminary data.</text>
</comment>
<evidence type="ECO:0000313" key="1">
    <source>
        <dbReference type="EMBL" id="MBO8455784.1"/>
    </source>
</evidence>
<dbReference type="PROSITE" id="PS51257">
    <property type="entry name" value="PROKAR_LIPOPROTEIN"/>
    <property type="match status" value="1"/>
</dbReference>
<proteinExistence type="predicted"/>
<organism evidence="1 2">
    <name type="scientific">Candidatus Cryptobacteroides intestinigallinarum</name>
    <dbReference type="NCBI Taxonomy" id="2840767"/>
    <lineage>
        <taxon>Bacteria</taxon>
        <taxon>Pseudomonadati</taxon>
        <taxon>Bacteroidota</taxon>
        <taxon>Bacteroidia</taxon>
        <taxon>Bacteroidales</taxon>
        <taxon>Candidatus Cryptobacteroides</taxon>
    </lineage>
</organism>
<reference evidence="1" key="2">
    <citation type="journal article" date="2021" name="PeerJ">
        <title>Extensive microbial diversity within the chicken gut microbiome revealed by metagenomics and culture.</title>
        <authorList>
            <person name="Gilroy R."/>
            <person name="Ravi A."/>
            <person name="Getino M."/>
            <person name="Pursley I."/>
            <person name="Horton D.L."/>
            <person name="Alikhan N.F."/>
            <person name="Baker D."/>
            <person name="Gharbi K."/>
            <person name="Hall N."/>
            <person name="Watson M."/>
            <person name="Adriaenssens E.M."/>
            <person name="Foster-Nyarko E."/>
            <person name="Jarju S."/>
            <person name="Secka A."/>
            <person name="Antonio M."/>
            <person name="Oren A."/>
            <person name="Chaudhuri R.R."/>
            <person name="La Ragione R."/>
            <person name="Hildebrand F."/>
            <person name="Pallen M.J."/>
        </authorList>
    </citation>
    <scope>NUCLEOTIDE SEQUENCE</scope>
    <source>
        <strain evidence="1">B1-3475</strain>
    </source>
</reference>
<name>A0A9D9HL05_9BACT</name>
<dbReference type="EMBL" id="JADIMK010000054">
    <property type="protein sequence ID" value="MBO8455784.1"/>
    <property type="molecule type" value="Genomic_DNA"/>
</dbReference>
<sequence>MRNLYLIAAIGMAMLAAGCDKDSIGGKDAGNEIHLETRFAFGGYYGQPVENANEYNYTIWLYEYGKHYEDGSIDYDGDYYCLDFYSAEAPADMEDIQLPAGTYLLGEPNILSAGTLAYDYSAYCEVWTNDDHEYCFTSGEVSISYSGDDIIISGVLTDEAGRTHYVSYVGPCIIPNYTEPEEDIIYAYDTLYCCGIYYGLKYSEDSEYWYKLILSDIDDTPEGTWIVGGRYYIFYVFTADPPSDMNDIRLPAGTYSLGEEGAYDPGTLYRDMSSYELCNYYNDGAVSSSVDYFTAGAIEISYSGDNMVLTGILTDDDGGTHYLNFSWQHHFIDDSI</sequence>
<dbReference type="AlphaFoldDB" id="A0A9D9HL05"/>
<accession>A0A9D9HL05</accession>
<evidence type="ECO:0000313" key="2">
    <source>
        <dbReference type="Proteomes" id="UP000823617"/>
    </source>
</evidence>
<dbReference type="Proteomes" id="UP000823617">
    <property type="component" value="Unassembled WGS sequence"/>
</dbReference>
<reference evidence="1" key="1">
    <citation type="submission" date="2020-10" db="EMBL/GenBank/DDBJ databases">
        <authorList>
            <person name="Gilroy R."/>
        </authorList>
    </citation>
    <scope>NUCLEOTIDE SEQUENCE</scope>
    <source>
        <strain evidence="1">B1-3475</strain>
    </source>
</reference>
<gene>
    <name evidence="1" type="ORF">IAC08_05210</name>
</gene>
<protein>
    <submittedName>
        <fullName evidence="1">Uncharacterized protein</fullName>
    </submittedName>
</protein>